<dbReference type="GO" id="GO:0008270">
    <property type="term" value="F:zinc ion binding"/>
    <property type="evidence" value="ECO:0007669"/>
    <property type="project" value="UniProtKB-KW"/>
</dbReference>
<evidence type="ECO:0000259" key="3">
    <source>
        <dbReference type="PROSITE" id="PS50089"/>
    </source>
</evidence>
<comment type="caution">
    <text evidence="4">The sequence shown here is derived from an EMBL/GenBank/DDBJ whole genome shotgun (WGS) entry which is preliminary data.</text>
</comment>
<dbReference type="OrthoDB" id="250836at2759"/>
<feature type="non-terminal residue" evidence="4">
    <location>
        <position position="1"/>
    </location>
</feature>
<keyword evidence="5" id="KW-1185">Reference proteome</keyword>
<name>X6NKL1_RETFI</name>
<evidence type="ECO:0000313" key="5">
    <source>
        <dbReference type="Proteomes" id="UP000023152"/>
    </source>
</evidence>
<keyword evidence="1" id="KW-0479">Metal-binding</keyword>
<dbReference type="AlphaFoldDB" id="X6NKL1"/>
<keyword evidence="1" id="KW-0862">Zinc</keyword>
<keyword evidence="1" id="KW-0863">Zinc-finger</keyword>
<feature type="transmembrane region" description="Helical" evidence="2">
    <location>
        <begin position="101"/>
        <end position="123"/>
    </location>
</feature>
<gene>
    <name evidence="4" type="ORF">RFI_11259</name>
</gene>
<dbReference type="PROSITE" id="PS50089">
    <property type="entry name" value="ZF_RING_2"/>
    <property type="match status" value="1"/>
</dbReference>
<evidence type="ECO:0000256" key="2">
    <source>
        <dbReference type="SAM" id="Phobius"/>
    </source>
</evidence>
<proteinExistence type="predicted"/>
<feature type="domain" description="RING-type" evidence="3">
    <location>
        <begin position="17"/>
        <end position="63"/>
    </location>
</feature>
<dbReference type="Gene3D" id="3.30.40.10">
    <property type="entry name" value="Zinc/RING finger domain, C3HC4 (zinc finger)"/>
    <property type="match status" value="1"/>
</dbReference>
<dbReference type="Proteomes" id="UP000023152">
    <property type="component" value="Unassembled WGS sequence"/>
</dbReference>
<dbReference type="SUPFAM" id="SSF57850">
    <property type="entry name" value="RING/U-box"/>
    <property type="match status" value="1"/>
</dbReference>
<accession>X6NKL1</accession>
<dbReference type="EMBL" id="ASPP01008234">
    <property type="protein sequence ID" value="ETO25877.1"/>
    <property type="molecule type" value="Genomic_DNA"/>
</dbReference>
<evidence type="ECO:0000256" key="1">
    <source>
        <dbReference type="PROSITE-ProRule" id="PRU00175"/>
    </source>
</evidence>
<sequence length="238" mass="28482">KYNGEKDELHKSKTIECAICLEPAFKDNAKCCLLSHCIHVFHTECIKKWKEIKNNQIDCPLCRTKSTHFIPSQRYIYDEQRKKDHFDQLLQFWSTKPCNHWGMLQLITFFCFVIINISILFLWKSEESLPKEIKIIINSIWMMCRLHFFLLFLLSLNSFSLLLLITIPHKVFKLFQLFFIKKNLFFGIYSFRQLSFQDILGVFGGEGAQKIKVQVKKINNKKKWSEATQQQKYKNYKY</sequence>
<dbReference type="InterPro" id="IPR013083">
    <property type="entry name" value="Znf_RING/FYVE/PHD"/>
</dbReference>
<dbReference type="InterPro" id="IPR001841">
    <property type="entry name" value="Znf_RING"/>
</dbReference>
<reference evidence="4 5" key="1">
    <citation type="journal article" date="2013" name="Curr. Biol.">
        <title>The Genome of the Foraminiferan Reticulomyxa filosa.</title>
        <authorList>
            <person name="Glockner G."/>
            <person name="Hulsmann N."/>
            <person name="Schleicher M."/>
            <person name="Noegel A.A."/>
            <person name="Eichinger L."/>
            <person name="Gallinger C."/>
            <person name="Pawlowski J."/>
            <person name="Sierra R."/>
            <person name="Euteneuer U."/>
            <person name="Pillet L."/>
            <person name="Moustafa A."/>
            <person name="Platzer M."/>
            <person name="Groth M."/>
            <person name="Szafranski K."/>
            <person name="Schliwa M."/>
        </authorList>
    </citation>
    <scope>NUCLEOTIDE SEQUENCE [LARGE SCALE GENOMIC DNA]</scope>
</reference>
<dbReference type="SMART" id="SM00184">
    <property type="entry name" value="RING"/>
    <property type="match status" value="1"/>
</dbReference>
<dbReference type="Pfam" id="PF13639">
    <property type="entry name" value="zf-RING_2"/>
    <property type="match status" value="1"/>
</dbReference>
<evidence type="ECO:0000313" key="4">
    <source>
        <dbReference type="EMBL" id="ETO25877.1"/>
    </source>
</evidence>
<protein>
    <submittedName>
        <fullName evidence="4">Zinc finger (C3HC4-type RING finger) family protein</fullName>
    </submittedName>
</protein>
<organism evidence="4 5">
    <name type="scientific">Reticulomyxa filosa</name>
    <dbReference type="NCBI Taxonomy" id="46433"/>
    <lineage>
        <taxon>Eukaryota</taxon>
        <taxon>Sar</taxon>
        <taxon>Rhizaria</taxon>
        <taxon>Retaria</taxon>
        <taxon>Foraminifera</taxon>
        <taxon>Monothalamids</taxon>
        <taxon>Reticulomyxidae</taxon>
        <taxon>Reticulomyxa</taxon>
    </lineage>
</organism>
<keyword evidence="2" id="KW-1133">Transmembrane helix</keyword>
<keyword evidence="2" id="KW-0472">Membrane</keyword>
<keyword evidence="2" id="KW-0812">Transmembrane</keyword>